<dbReference type="EMBL" id="BOML01000058">
    <property type="protein sequence ID" value="GIE05959.1"/>
    <property type="molecule type" value="Genomic_DNA"/>
</dbReference>
<dbReference type="Proteomes" id="UP000637628">
    <property type="component" value="Unassembled WGS sequence"/>
</dbReference>
<comment type="caution">
    <text evidence="2">The sequence shown here is derived from an EMBL/GenBank/DDBJ whole genome shotgun (WGS) entry which is preliminary data.</text>
</comment>
<reference evidence="2 3" key="1">
    <citation type="submission" date="2021-01" db="EMBL/GenBank/DDBJ databases">
        <title>Whole genome shotgun sequence of Actinoplanes durhamensis NBRC 14914.</title>
        <authorList>
            <person name="Komaki H."/>
            <person name="Tamura T."/>
        </authorList>
    </citation>
    <scope>NUCLEOTIDE SEQUENCE [LARGE SCALE GENOMIC DNA]</scope>
    <source>
        <strain evidence="2 3">NBRC 14914</strain>
    </source>
</reference>
<dbReference type="InterPro" id="IPR058712">
    <property type="entry name" value="SRA_ScoMcrA"/>
</dbReference>
<dbReference type="Pfam" id="PF26348">
    <property type="entry name" value="SRA_ScoMcrA"/>
    <property type="match status" value="1"/>
</dbReference>
<feature type="domain" description="ScoMcrA-like SRA" evidence="1">
    <location>
        <begin position="30"/>
        <end position="142"/>
    </location>
</feature>
<evidence type="ECO:0000259" key="1">
    <source>
        <dbReference type="Pfam" id="PF26348"/>
    </source>
</evidence>
<proteinExistence type="predicted"/>
<organism evidence="2 3">
    <name type="scientific">Paractinoplanes durhamensis</name>
    <dbReference type="NCBI Taxonomy" id="113563"/>
    <lineage>
        <taxon>Bacteria</taxon>
        <taxon>Bacillati</taxon>
        <taxon>Actinomycetota</taxon>
        <taxon>Actinomycetes</taxon>
        <taxon>Micromonosporales</taxon>
        <taxon>Micromonosporaceae</taxon>
        <taxon>Paractinoplanes</taxon>
    </lineage>
</organism>
<evidence type="ECO:0000313" key="2">
    <source>
        <dbReference type="EMBL" id="GIE05959.1"/>
    </source>
</evidence>
<gene>
    <name evidence="2" type="ORF">Adu01nite_73090</name>
</gene>
<name>A0ABQ3Z825_9ACTN</name>
<evidence type="ECO:0000313" key="3">
    <source>
        <dbReference type="Proteomes" id="UP000637628"/>
    </source>
</evidence>
<sequence>MPAMISYTANQRYNRAAIHAAAKKAGGPPGNATAGITVVGDDQCVFWNPFRGLYANRWIKEPDEFIYSGEGSVGPMLDKGGNRRLSACHANGTPVLVFYKMQRTGSEWLHLGSFTVVDVEAGVSVDVKKVLRDDIRFRFLRVTQDVISQPLPALPNVPPPPPPSENELWALVAARAVKTNGKRKRATRTSRDRRVSDPLLTAYVLQRAIDNGGTCESCGVAPDWKDDSGRPHFQAHHIDPDIDRVDWIGAVCGTCHDRLHHSSDRTHRADKLRKLVRERQLAAGRDVVDF</sequence>
<protein>
    <recommendedName>
        <fullName evidence="1">ScoMcrA-like SRA domain-containing protein</fullName>
    </recommendedName>
</protein>
<keyword evidence="3" id="KW-1185">Reference proteome</keyword>
<accession>A0ABQ3Z825</accession>